<comment type="subcellular location">
    <subcellularLocation>
        <location evidence="1">Cytoplasm</location>
    </subcellularLocation>
</comment>
<dbReference type="InterPro" id="IPR011006">
    <property type="entry name" value="CheY-like_superfamily"/>
</dbReference>
<keyword evidence="5" id="KW-0805">Transcription regulation</keyword>
<evidence type="ECO:0000313" key="11">
    <source>
        <dbReference type="EMBL" id="MBW7456164.1"/>
    </source>
</evidence>
<evidence type="ECO:0000256" key="2">
    <source>
        <dbReference type="ARBA" id="ARBA00022490"/>
    </source>
</evidence>
<evidence type="ECO:0000313" key="12">
    <source>
        <dbReference type="Proteomes" id="UP001519887"/>
    </source>
</evidence>
<feature type="domain" description="HTH araC/xylS-type" evidence="9">
    <location>
        <begin position="156"/>
        <end position="255"/>
    </location>
</feature>
<evidence type="ECO:0000256" key="1">
    <source>
        <dbReference type="ARBA" id="ARBA00004496"/>
    </source>
</evidence>
<feature type="domain" description="Response regulatory" evidence="10">
    <location>
        <begin position="2"/>
        <end position="119"/>
    </location>
</feature>
<sequence length="263" mass="29918">MIVMVVEDEPEILQSLMRMIASQIEIVSSVIGAEDSFEALDKMRSVSPDLLVTDIHMPEMTGLELIDKAKRLGKCGRFAILTGYSDFAYARQAIRLSVEDYLLKPVNREELFRLLRNVYDHLHPAREMKSKPQSGLRPDEMPVSAGEEMPAGRAVQKALAYINQHYTEDLALEQVAEAASVHPNYLVHLLKKERGVTFLHYLQRIRVDMAVQLLTCGEMLTVAEIGRMVGFENTRNFFKVFKRHEGVAPGQYRMQHALPPEHL</sequence>
<dbReference type="PRINTS" id="PR00032">
    <property type="entry name" value="HTHARAC"/>
</dbReference>
<dbReference type="CDD" id="cd17536">
    <property type="entry name" value="REC_YesN-like"/>
    <property type="match status" value="1"/>
</dbReference>
<evidence type="ECO:0000259" key="9">
    <source>
        <dbReference type="PROSITE" id="PS01124"/>
    </source>
</evidence>
<dbReference type="Pfam" id="PF12833">
    <property type="entry name" value="HTH_18"/>
    <property type="match status" value="1"/>
</dbReference>
<evidence type="ECO:0000256" key="3">
    <source>
        <dbReference type="ARBA" id="ARBA00022553"/>
    </source>
</evidence>
<keyword evidence="2" id="KW-0963">Cytoplasm</keyword>
<dbReference type="Proteomes" id="UP001519887">
    <property type="component" value="Unassembled WGS sequence"/>
</dbReference>
<accession>A0ABS7C5G8</accession>
<proteinExistence type="predicted"/>
<dbReference type="Gene3D" id="3.40.50.2300">
    <property type="match status" value="1"/>
</dbReference>
<dbReference type="InterPro" id="IPR018062">
    <property type="entry name" value="HTH_AraC-typ_CS"/>
</dbReference>
<dbReference type="SMART" id="SM00342">
    <property type="entry name" value="HTH_ARAC"/>
    <property type="match status" value="1"/>
</dbReference>
<dbReference type="Pfam" id="PF00072">
    <property type="entry name" value="Response_reg"/>
    <property type="match status" value="1"/>
</dbReference>
<name>A0ABS7C5G8_9BACL</name>
<organism evidence="11 12">
    <name type="scientific">Paenibacillus sepulcri</name>
    <dbReference type="NCBI Taxonomy" id="359917"/>
    <lineage>
        <taxon>Bacteria</taxon>
        <taxon>Bacillati</taxon>
        <taxon>Bacillota</taxon>
        <taxon>Bacilli</taxon>
        <taxon>Bacillales</taxon>
        <taxon>Paenibacillaceae</taxon>
        <taxon>Paenibacillus</taxon>
    </lineage>
</organism>
<evidence type="ECO:0000259" key="10">
    <source>
        <dbReference type="PROSITE" id="PS50110"/>
    </source>
</evidence>
<evidence type="ECO:0000256" key="5">
    <source>
        <dbReference type="ARBA" id="ARBA00023015"/>
    </source>
</evidence>
<evidence type="ECO:0000256" key="4">
    <source>
        <dbReference type="ARBA" id="ARBA00023012"/>
    </source>
</evidence>
<keyword evidence="4" id="KW-0902">Two-component regulatory system</keyword>
<keyword evidence="6" id="KW-0238">DNA-binding</keyword>
<gene>
    <name evidence="11" type="ORF">K0U00_19215</name>
</gene>
<dbReference type="PANTHER" id="PTHR42713">
    <property type="entry name" value="HISTIDINE KINASE-RELATED"/>
    <property type="match status" value="1"/>
</dbReference>
<reference evidence="11 12" key="1">
    <citation type="submission" date="2021-07" db="EMBL/GenBank/DDBJ databases">
        <title>Paenibacillus radiodurans sp. nov., isolated from the southeastern edge of Tengger Desert.</title>
        <authorList>
            <person name="Zhang G."/>
        </authorList>
    </citation>
    <scope>NUCLEOTIDE SEQUENCE [LARGE SCALE GENOMIC DNA]</scope>
    <source>
        <strain evidence="11 12">CCM 7311</strain>
    </source>
</reference>
<dbReference type="InterPro" id="IPR020449">
    <property type="entry name" value="Tscrpt_reg_AraC-type_HTH"/>
</dbReference>
<protein>
    <submittedName>
        <fullName evidence="11">Response regulator</fullName>
    </submittedName>
</protein>
<dbReference type="InterPro" id="IPR001789">
    <property type="entry name" value="Sig_transdc_resp-reg_receiver"/>
</dbReference>
<dbReference type="PROSITE" id="PS01124">
    <property type="entry name" value="HTH_ARAC_FAMILY_2"/>
    <property type="match status" value="1"/>
</dbReference>
<keyword evidence="12" id="KW-1185">Reference proteome</keyword>
<comment type="caution">
    <text evidence="11">The sequence shown here is derived from an EMBL/GenBank/DDBJ whole genome shotgun (WGS) entry which is preliminary data.</text>
</comment>
<dbReference type="InterPro" id="IPR018060">
    <property type="entry name" value="HTH_AraC"/>
</dbReference>
<dbReference type="InterPro" id="IPR051552">
    <property type="entry name" value="HptR"/>
</dbReference>
<dbReference type="SUPFAM" id="SSF52172">
    <property type="entry name" value="CheY-like"/>
    <property type="match status" value="1"/>
</dbReference>
<dbReference type="EMBL" id="JAHZIK010000513">
    <property type="protein sequence ID" value="MBW7456164.1"/>
    <property type="molecule type" value="Genomic_DNA"/>
</dbReference>
<keyword evidence="3 8" id="KW-0597">Phosphoprotein</keyword>
<dbReference type="SUPFAM" id="SSF46689">
    <property type="entry name" value="Homeodomain-like"/>
    <property type="match status" value="2"/>
</dbReference>
<evidence type="ECO:0000256" key="6">
    <source>
        <dbReference type="ARBA" id="ARBA00023125"/>
    </source>
</evidence>
<keyword evidence="7" id="KW-0804">Transcription</keyword>
<dbReference type="PROSITE" id="PS00041">
    <property type="entry name" value="HTH_ARAC_FAMILY_1"/>
    <property type="match status" value="1"/>
</dbReference>
<dbReference type="PANTHER" id="PTHR42713:SF3">
    <property type="entry name" value="TRANSCRIPTIONAL REGULATORY PROTEIN HPTR"/>
    <property type="match status" value="1"/>
</dbReference>
<feature type="modified residue" description="4-aspartylphosphate" evidence="8">
    <location>
        <position position="54"/>
    </location>
</feature>
<evidence type="ECO:0000256" key="7">
    <source>
        <dbReference type="ARBA" id="ARBA00023163"/>
    </source>
</evidence>
<dbReference type="InterPro" id="IPR009057">
    <property type="entry name" value="Homeodomain-like_sf"/>
</dbReference>
<dbReference type="Gene3D" id="1.10.10.60">
    <property type="entry name" value="Homeodomain-like"/>
    <property type="match status" value="2"/>
</dbReference>
<dbReference type="SMART" id="SM00448">
    <property type="entry name" value="REC"/>
    <property type="match status" value="1"/>
</dbReference>
<dbReference type="PROSITE" id="PS50110">
    <property type="entry name" value="RESPONSE_REGULATORY"/>
    <property type="match status" value="1"/>
</dbReference>
<evidence type="ECO:0000256" key="8">
    <source>
        <dbReference type="PROSITE-ProRule" id="PRU00169"/>
    </source>
</evidence>